<dbReference type="Pfam" id="PF09339">
    <property type="entry name" value="HTH_IclR"/>
    <property type="match status" value="1"/>
</dbReference>
<sequence>MDKPLERYIRTLEVLSGFPNGLSLAPIAEILDLPRTTVHRLLKGLTETGMVEIIDRGAICYQIGPRCINLLYMGATEEWVRSVCQPILEDLAMQTGQSCFVAKLSGNFVRSIAIMGPDTRVRGYVLPGSEVVLHAASSAKAILAFHSLERVSQILPNPLPKLTPNTKVDMAEIIKEYEVIRKSRMAYCIGEDVEGYAGIASPIVIPGQSVIYAIALTGSIDSLINRGRDLNERRIKISAERLAQALSSKLSGLSDSIPGESVNATTAYDGALKK</sequence>
<dbReference type="Gene3D" id="1.10.10.10">
    <property type="entry name" value="Winged helix-like DNA-binding domain superfamily/Winged helix DNA-binding domain"/>
    <property type="match status" value="1"/>
</dbReference>
<dbReference type="InterPro" id="IPR036388">
    <property type="entry name" value="WH-like_DNA-bd_sf"/>
</dbReference>
<dbReference type="SMART" id="SM00346">
    <property type="entry name" value="HTH_ICLR"/>
    <property type="match status" value="1"/>
</dbReference>
<evidence type="ECO:0000256" key="2">
    <source>
        <dbReference type="ARBA" id="ARBA00023125"/>
    </source>
</evidence>
<dbReference type="PROSITE" id="PS51078">
    <property type="entry name" value="ICLR_ED"/>
    <property type="match status" value="1"/>
</dbReference>
<gene>
    <name evidence="8" type="ORF">PSH57_11340</name>
</gene>
<dbReference type="PANTHER" id="PTHR30136">
    <property type="entry name" value="HELIX-TURN-HELIX TRANSCRIPTIONAL REGULATOR, ICLR FAMILY"/>
    <property type="match status" value="1"/>
</dbReference>
<accession>A0ABY9GH90</accession>
<organism evidence="8 9">
    <name type="scientific">Pseudomonas hefeiensis</name>
    <dbReference type="NCBI Taxonomy" id="2738125"/>
    <lineage>
        <taxon>Bacteria</taxon>
        <taxon>Pseudomonadati</taxon>
        <taxon>Pseudomonadota</taxon>
        <taxon>Gammaproteobacteria</taxon>
        <taxon>Pseudomonadales</taxon>
        <taxon>Pseudomonadaceae</taxon>
        <taxon>Pseudomonas</taxon>
    </lineage>
</organism>
<keyword evidence="1" id="KW-0805">Transcription regulation</keyword>
<evidence type="ECO:0000313" key="8">
    <source>
        <dbReference type="EMBL" id="WLH14844.1"/>
    </source>
</evidence>
<name>A0ABY9GH90_9PSED</name>
<dbReference type="Proteomes" id="UP001230339">
    <property type="component" value="Chromosome"/>
</dbReference>
<evidence type="ECO:0000256" key="3">
    <source>
        <dbReference type="ARBA" id="ARBA00023163"/>
    </source>
</evidence>
<keyword evidence="3" id="KW-0804">Transcription</keyword>
<feature type="domain" description="IclR-ED" evidence="7">
    <location>
        <begin position="66"/>
        <end position="252"/>
    </location>
</feature>
<evidence type="ECO:0000256" key="5">
    <source>
        <dbReference type="ARBA" id="ARBA00042627"/>
    </source>
</evidence>
<protein>
    <recommendedName>
        <fullName evidence="4">HTH-type transcriptional repressor AllR</fullName>
    </recommendedName>
    <alternativeName>
        <fullName evidence="5">Negative regulator of allantoin and glyoxylate utilization operons</fullName>
    </alternativeName>
</protein>
<reference evidence="8 9" key="1">
    <citation type="submission" date="2023-02" db="EMBL/GenBank/DDBJ databases">
        <title>Evolution of Hrp T3SS in non-pathogenic Pseudomonas fluorescens.</title>
        <authorList>
            <person name="Liao K."/>
            <person name="Wei H."/>
            <person name="Gu Y."/>
        </authorList>
    </citation>
    <scope>NUCLEOTIDE SEQUENCE [LARGE SCALE GENOMIC DNA]</scope>
    <source>
        <strain evidence="8 9">FP205</strain>
    </source>
</reference>
<proteinExistence type="predicted"/>
<dbReference type="InterPro" id="IPR014757">
    <property type="entry name" value="Tscrpt_reg_IclR_C"/>
</dbReference>
<keyword evidence="9" id="KW-1185">Reference proteome</keyword>
<evidence type="ECO:0000256" key="4">
    <source>
        <dbReference type="ARBA" id="ARBA00040379"/>
    </source>
</evidence>
<keyword evidence="2" id="KW-0238">DNA-binding</keyword>
<dbReference type="PANTHER" id="PTHR30136:SF24">
    <property type="entry name" value="HTH-TYPE TRANSCRIPTIONAL REPRESSOR ALLR"/>
    <property type="match status" value="1"/>
</dbReference>
<dbReference type="SUPFAM" id="SSF46785">
    <property type="entry name" value="Winged helix' DNA-binding domain"/>
    <property type="match status" value="1"/>
</dbReference>
<evidence type="ECO:0000259" key="6">
    <source>
        <dbReference type="PROSITE" id="PS51077"/>
    </source>
</evidence>
<dbReference type="RefSeq" id="WP_305389554.1">
    <property type="nucleotide sequence ID" value="NZ_CP117426.1"/>
</dbReference>
<dbReference type="InterPro" id="IPR029016">
    <property type="entry name" value="GAF-like_dom_sf"/>
</dbReference>
<dbReference type="InterPro" id="IPR050707">
    <property type="entry name" value="HTH_MetabolicPath_Reg"/>
</dbReference>
<dbReference type="SUPFAM" id="SSF55781">
    <property type="entry name" value="GAF domain-like"/>
    <property type="match status" value="1"/>
</dbReference>
<dbReference type="EMBL" id="CP117449">
    <property type="protein sequence ID" value="WLH14844.1"/>
    <property type="molecule type" value="Genomic_DNA"/>
</dbReference>
<feature type="domain" description="HTH iclR-type" evidence="6">
    <location>
        <begin position="2"/>
        <end position="65"/>
    </location>
</feature>
<dbReference type="Pfam" id="PF01614">
    <property type="entry name" value="IclR_C"/>
    <property type="match status" value="1"/>
</dbReference>
<evidence type="ECO:0000256" key="1">
    <source>
        <dbReference type="ARBA" id="ARBA00023015"/>
    </source>
</evidence>
<dbReference type="PROSITE" id="PS51077">
    <property type="entry name" value="HTH_ICLR"/>
    <property type="match status" value="1"/>
</dbReference>
<dbReference type="InterPro" id="IPR036390">
    <property type="entry name" value="WH_DNA-bd_sf"/>
</dbReference>
<dbReference type="InterPro" id="IPR005471">
    <property type="entry name" value="Tscrpt_reg_IclR_N"/>
</dbReference>
<dbReference type="Gene3D" id="3.30.450.40">
    <property type="match status" value="1"/>
</dbReference>
<evidence type="ECO:0000259" key="7">
    <source>
        <dbReference type="PROSITE" id="PS51078"/>
    </source>
</evidence>
<evidence type="ECO:0000313" key="9">
    <source>
        <dbReference type="Proteomes" id="UP001230339"/>
    </source>
</evidence>